<comment type="caution">
    <text evidence="5">The sequence shown here is derived from an EMBL/GenBank/DDBJ whole genome shotgun (WGS) entry which is preliminary data.</text>
</comment>
<dbReference type="PROSITE" id="PS50110">
    <property type="entry name" value="RESPONSE_REGULATORY"/>
    <property type="match status" value="1"/>
</dbReference>
<dbReference type="SUPFAM" id="SSF52172">
    <property type="entry name" value="CheY-like"/>
    <property type="match status" value="1"/>
</dbReference>
<evidence type="ECO:0000313" key="5">
    <source>
        <dbReference type="EMBL" id="OQP64244.1"/>
    </source>
</evidence>
<dbReference type="InterPro" id="IPR001789">
    <property type="entry name" value="Sig_transdc_resp-reg_receiver"/>
</dbReference>
<name>A0A1V9G0Z7_9BACT</name>
<dbReference type="OrthoDB" id="2962330at2"/>
<evidence type="ECO:0008006" key="7">
    <source>
        <dbReference type="Google" id="ProtNLM"/>
    </source>
</evidence>
<accession>A0A1V9G0Z7</accession>
<reference evidence="5 6" key="1">
    <citation type="submission" date="2016-03" db="EMBL/GenBank/DDBJ databases">
        <title>Niastella vici sp. nov., isolated from farmland soil.</title>
        <authorList>
            <person name="Chen L."/>
            <person name="Wang D."/>
            <person name="Yang S."/>
            <person name="Wang G."/>
        </authorList>
    </citation>
    <scope>NUCLEOTIDE SEQUENCE [LARGE SCALE GENOMIC DNA]</scope>
    <source>
        <strain evidence="5 6">DJ57</strain>
    </source>
</reference>
<evidence type="ECO:0000256" key="2">
    <source>
        <dbReference type="PROSITE-ProRule" id="PRU00169"/>
    </source>
</evidence>
<dbReference type="GO" id="GO:0003677">
    <property type="term" value="F:DNA binding"/>
    <property type="evidence" value="ECO:0007669"/>
    <property type="project" value="InterPro"/>
</dbReference>
<protein>
    <recommendedName>
        <fullName evidence="7">DNA-binding response regulator</fullName>
    </recommendedName>
</protein>
<dbReference type="Gene3D" id="2.40.50.1020">
    <property type="entry name" value="LytTr DNA-binding domain"/>
    <property type="match status" value="1"/>
</dbReference>
<gene>
    <name evidence="5" type="ORF">A3860_19905</name>
</gene>
<evidence type="ECO:0000256" key="1">
    <source>
        <dbReference type="ARBA" id="ARBA00022553"/>
    </source>
</evidence>
<dbReference type="PANTHER" id="PTHR44591:SF3">
    <property type="entry name" value="RESPONSE REGULATORY DOMAIN-CONTAINING PROTEIN"/>
    <property type="match status" value="1"/>
</dbReference>
<dbReference type="PROSITE" id="PS50930">
    <property type="entry name" value="HTH_LYTTR"/>
    <property type="match status" value="1"/>
</dbReference>
<dbReference type="STRING" id="1703345.A3860_19905"/>
<dbReference type="GO" id="GO:0000160">
    <property type="term" value="P:phosphorelay signal transduction system"/>
    <property type="evidence" value="ECO:0007669"/>
    <property type="project" value="InterPro"/>
</dbReference>
<sequence>MSPTSDSKLYVLAVEDDPLHAEALQLMLPEMGYHFSLVDNAIDALKLYKQQPPDLLLMDIEIAGPLNGIEFVEIASAIRKTPVIYVTAFSDSETFQKAKATLPSAYLLKPYNERNLQLAMELALFEKQSQSDAPENAVTHKVDASCNAFFVKYNNRLLKVPISDLLFIEVEEKYCYVHTKERRYTVNIRLKNLLDQLPANTFLQTHRSFAVRLDAVEEVNLDDSLLKINGKEIPIGKTYKDVLFSKLKML</sequence>
<dbReference type="AlphaFoldDB" id="A0A1V9G0Z7"/>
<dbReference type="Pfam" id="PF00072">
    <property type="entry name" value="Response_reg"/>
    <property type="match status" value="1"/>
</dbReference>
<dbReference type="SMART" id="SM00850">
    <property type="entry name" value="LytTR"/>
    <property type="match status" value="1"/>
</dbReference>
<evidence type="ECO:0000259" key="4">
    <source>
        <dbReference type="PROSITE" id="PS50930"/>
    </source>
</evidence>
<dbReference type="RefSeq" id="WP_081146859.1">
    <property type="nucleotide sequence ID" value="NZ_LVYD01000042.1"/>
</dbReference>
<keyword evidence="1 2" id="KW-0597">Phosphoprotein</keyword>
<dbReference type="InterPro" id="IPR007492">
    <property type="entry name" value="LytTR_DNA-bd_dom"/>
</dbReference>
<evidence type="ECO:0000259" key="3">
    <source>
        <dbReference type="PROSITE" id="PS50110"/>
    </source>
</evidence>
<dbReference type="Pfam" id="PF04397">
    <property type="entry name" value="LytTR"/>
    <property type="match status" value="1"/>
</dbReference>
<organism evidence="5 6">
    <name type="scientific">Niastella vici</name>
    <dbReference type="NCBI Taxonomy" id="1703345"/>
    <lineage>
        <taxon>Bacteria</taxon>
        <taxon>Pseudomonadati</taxon>
        <taxon>Bacteroidota</taxon>
        <taxon>Chitinophagia</taxon>
        <taxon>Chitinophagales</taxon>
        <taxon>Chitinophagaceae</taxon>
        <taxon>Niastella</taxon>
    </lineage>
</organism>
<dbReference type="Gene3D" id="3.40.50.2300">
    <property type="match status" value="1"/>
</dbReference>
<dbReference type="CDD" id="cd17534">
    <property type="entry name" value="REC_DC-like"/>
    <property type="match status" value="1"/>
</dbReference>
<dbReference type="InterPro" id="IPR050595">
    <property type="entry name" value="Bact_response_regulator"/>
</dbReference>
<feature type="modified residue" description="4-aspartylphosphate" evidence="2">
    <location>
        <position position="59"/>
    </location>
</feature>
<dbReference type="Proteomes" id="UP000192796">
    <property type="component" value="Unassembled WGS sequence"/>
</dbReference>
<evidence type="ECO:0000313" key="6">
    <source>
        <dbReference type="Proteomes" id="UP000192796"/>
    </source>
</evidence>
<dbReference type="SMART" id="SM00448">
    <property type="entry name" value="REC"/>
    <property type="match status" value="1"/>
</dbReference>
<feature type="domain" description="HTH LytTR-type" evidence="4">
    <location>
        <begin position="149"/>
        <end position="249"/>
    </location>
</feature>
<dbReference type="InterPro" id="IPR011006">
    <property type="entry name" value="CheY-like_superfamily"/>
</dbReference>
<dbReference type="EMBL" id="LVYD01000042">
    <property type="protein sequence ID" value="OQP64244.1"/>
    <property type="molecule type" value="Genomic_DNA"/>
</dbReference>
<keyword evidence="6" id="KW-1185">Reference proteome</keyword>
<proteinExistence type="predicted"/>
<dbReference type="PANTHER" id="PTHR44591">
    <property type="entry name" value="STRESS RESPONSE REGULATOR PROTEIN 1"/>
    <property type="match status" value="1"/>
</dbReference>
<feature type="domain" description="Response regulatory" evidence="3">
    <location>
        <begin position="10"/>
        <end position="124"/>
    </location>
</feature>